<gene>
    <name evidence="2" type="ORF">GGQ60_001484</name>
</gene>
<name>A0A7W6K966_9SPHI</name>
<feature type="transmembrane region" description="Helical" evidence="1">
    <location>
        <begin position="12"/>
        <end position="32"/>
    </location>
</feature>
<dbReference type="AlphaFoldDB" id="A0A7W6K966"/>
<keyword evidence="1" id="KW-0472">Membrane</keyword>
<protein>
    <submittedName>
        <fullName evidence="2">Uncharacterized protein</fullName>
    </submittedName>
</protein>
<evidence type="ECO:0000256" key="1">
    <source>
        <dbReference type="SAM" id="Phobius"/>
    </source>
</evidence>
<sequence>MLKNKLTTSVPYFCIFLKTQITLLGLYLYILYNT</sequence>
<reference evidence="2 3" key="1">
    <citation type="submission" date="2020-08" db="EMBL/GenBank/DDBJ databases">
        <title>Genomic Encyclopedia of Type Strains, Phase IV (KMG-IV): sequencing the most valuable type-strain genomes for metagenomic binning, comparative biology and taxonomic classification.</title>
        <authorList>
            <person name="Goeker M."/>
        </authorList>
    </citation>
    <scope>NUCLEOTIDE SEQUENCE [LARGE SCALE GENOMIC DNA]</scope>
    <source>
        <strain evidence="2 3">DSM 100774</strain>
    </source>
</reference>
<evidence type="ECO:0000313" key="3">
    <source>
        <dbReference type="Proteomes" id="UP000532273"/>
    </source>
</evidence>
<proteinExistence type="predicted"/>
<dbReference type="EMBL" id="JACIEF010000002">
    <property type="protein sequence ID" value="MBB4107503.1"/>
    <property type="molecule type" value="Genomic_DNA"/>
</dbReference>
<evidence type="ECO:0000313" key="2">
    <source>
        <dbReference type="EMBL" id="MBB4107503.1"/>
    </source>
</evidence>
<accession>A0A7W6K966</accession>
<comment type="caution">
    <text evidence="2">The sequence shown here is derived from an EMBL/GenBank/DDBJ whole genome shotgun (WGS) entry which is preliminary data.</text>
</comment>
<keyword evidence="1" id="KW-1133">Transmembrane helix</keyword>
<dbReference type="Proteomes" id="UP000532273">
    <property type="component" value="Unassembled WGS sequence"/>
</dbReference>
<organism evidence="2 3">
    <name type="scientific">Pedobacter zeae</name>
    <dbReference type="NCBI Taxonomy" id="1737356"/>
    <lineage>
        <taxon>Bacteria</taxon>
        <taxon>Pseudomonadati</taxon>
        <taxon>Bacteroidota</taxon>
        <taxon>Sphingobacteriia</taxon>
        <taxon>Sphingobacteriales</taxon>
        <taxon>Sphingobacteriaceae</taxon>
        <taxon>Pedobacter</taxon>
    </lineage>
</organism>
<keyword evidence="1" id="KW-0812">Transmembrane</keyword>